<dbReference type="GeneTree" id="ENSGT01010000230128"/>
<name>A0A8C0DQE1_BALMU</name>
<dbReference type="GO" id="GO:0045454">
    <property type="term" value="P:cell redox homeostasis"/>
    <property type="evidence" value="ECO:0007669"/>
    <property type="project" value="TreeGrafter"/>
</dbReference>
<dbReference type="PANTHER" id="PTHR10430:SF16">
    <property type="entry name" value="PEROXIREDOXIN-5, MITOCHONDRIAL"/>
    <property type="match status" value="1"/>
</dbReference>
<dbReference type="InterPro" id="IPR037944">
    <property type="entry name" value="PRX5-like"/>
</dbReference>
<evidence type="ECO:0000313" key="4">
    <source>
        <dbReference type="Ensembl" id="ENSBMSP00010022198.1"/>
    </source>
</evidence>
<dbReference type="Ensembl" id="ENSBMST00010024468.1">
    <property type="protein sequence ID" value="ENSBMSP00010022198.1"/>
    <property type="gene ID" value="ENSBMSG00010016126.1"/>
</dbReference>
<dbReference type="GO" id="GO:0005777">
    <property type="term" value="C:peroxisome"/>
    <property type="evidence" value="ECO:0007669"/>
    <property type="project" value="TreeGrafter"/>
</dbReference>
<accession>A0A8C0DQE1</accession>
<dbReference type="GO" id="GO:0042744">
    <property type="term" value="P:hydrogen peroxide catabolic process"/>
    <property type="evidence" value="ECO:0007669"/>
    <property type="project" value="TreeGrafter"/>
</dbReference>
<evidence type="ECO:0000256" key="2">
    <source>
        <dbReference type="ARBA" id="ARBA00022862"/>
    </source>
</evidence>
<dbReference type="GO" id="GO:0005739">
    <property type="term" value="C:mitochondrion"/>
    <property type="evidence" value="ECO:0007669"/>
    <property type="project" value="TreeGrafter"/>
</dbReference>
<organism evidence="4">
    <name type="scientific">Balaenoptera musculus</name>
    <name type="common">Blue whale</name>
    <dbReference type="NCBI Taxonomy" id="9771"/>
    <lineage>
        <taxon>Eukaryota</taxon>
        <taxon>Metazoa</taxon>
        <taxon>Chordata</taxon>
        <taxon>Craniata</taxon>
        <taxon>Vertebrata</taxon>
        <taxon>Euteleostomi</taxon>
        <taxon>Mammalia</taxon>
        <taxon>Eutheria</taxon>
        <taxon>Laurasiatheria</taxon>
        <taxon>Artiodactyla</taxon>
        <taxon>Whippomorpha</taxon>
        <taxon>Cetacea</taxon>
        <taxon>Mysticeti</taxon>
        <taxon>Balaenopteridae</taxon>
        <taxon>Balaenoptera</taxon>
    </lineage>
</organism>
<keyword evidence="2" id="KW-0049">Antioxidant</keyword>
<dbReference type="AlphaFoldDB" id="A0A8C0DQE1"/>
<proteinExistence type="predicted"/>
<keyword evidence="3" id="KW-0560">Oxidoreductase</keyword>
<dbReference type="Gene3D" id="3.40.30.10">
    <property type="entry name" value="Glutaredoxin"/>
    <property type="match status" value="1"/>
</dbReference>
<evidence type="ECO:0000256" key="3">
    <source>
        <dbReference type="ARBA" id="ARBA00023002"/>
    </source>
</evidence>
<protein>
    <submittedName>
        <fullName evidence="4">Uncharacterized protein</fullName>
    </submittedName>
</protein>
<evidence type="ECO:0000256" key="1">
    <source>
        <dbReference type="ARBA" id="ARBA00022559"/>
    </source>
</evidence>
<reference evidence="4" key="1">
    <citation type="submission" date="2023-09" db="UniProtKB">
        <authorList>
            <consortium name="Ensembl"/>
        </authorList>
    </citation>
    <scope>IDENTIFICATION</scope>
</reference>
<dbReference type="GO" id="GO:0008379">
    <property type="term" value="F:thioredoxin peroxidase activity"/>
    <property type="evidence" value="ECO:0007669"/>
    <property type="project" value="InterPro"/>
</dbReference>
<dbReference type="GO" id="GO:0034599">
    <property type="term" value="P:cellular response to oxidative stress"/>
    <property type="evidence" value="ECO:0007669"/>
    <property type="project" value="InterPro"/>
</dbReference>
<keyword evidence="1" id="KW-0575">Peroxidase</keyword>
<sequence>MAGGGCLAGGSACPGQSRRCLDAEEGGHLGTNGFRSIPTSTFLGPIKVGDAIPSVVTHLPGFVEQAGALKAEGIQVVAGLRVNDVFVTEGQGRAHNTKGKGGLPADPTVVFGQETHLLLDDSFVLLVTEEGGVKSMNGSPWPRLHLQPGWQPHL</sequence>
<dbReference type="PANTHER" id="PTHR10430">
    <property type="entry name" value="PEROXIREDOXIN"/>
    <property type="match status" value="1"/>
</dbReference>